<evidence type="ECO:0000259" key="10">
    <source>
        <dbReference type="Pfam" id="PF01490"/>
    </source>
</evidence>
<feature type="transmembrane region" description="Helical" evidence="9">
    <location>
        <begin position="406"/>
        <end position="425"/>
    </location>
</feature>
<keyword evidence="6 9" id="KW-1133">Transmembrane helix</keyword>
<accession>A0AAD1UBX1</accession>
<evidence type="ECO:0000256" key="9">
    <source>
        <dbReference type="SAM" id="Phobius"/>
    </source>
</evidence>
<evidence type="ECO:0000256" key="1">
    <source>
        <dbReference type="ARBA" id="ARBA00004141"/>
    </source>
</evidence>
<keyword evidence="3" id="KW-0813">Transport</keyword>
<feature type="domain" description="Amino acid transporter transmembrane" evidence="10">
    <location>
        <begin position="36"/>
        <end position="495"/>
    </location>
</feature>
<dbReference type="AlphaFoldDB" id="A0AAD1UBX1"/>
<dbReference type="GO" id="GO:0016020">
    <property type="term" value="C:membrane"/>
    <property type="evidence" value="ECO:0007669"/>
    <property type="project" value="UniProtKB-SubCell"/>
</dbReference>
<evidence type="ECO:0000256" key="8">
    <source>
        <dbReference type="SAM" id="MobiDB-lite"/>
    </source>
</evidence>
<feature type="transmembrane region" description="Helical" evidence="9">
    <location>
        <begin position="259"/>
        <end position="277"/>
    </location>
</feature>
<feature type="transmembrane region" description="Helical" evidence="9">
    <location>
        <begin position="148"/>
        <end position="167"/>
    </location>
</feature>
<evidence type="ECO:0000256" key="4">
    <source>
        <dbReference type="ARBA" id="ARBA00022692"/>
    </source>
</evidence>
<keyword evidence="4 9" id="KW-0812">Transmembrane</keyword>
<feature type="transmembrane region" description="Helical" evidence="9">
    <location>
        <begin position="297"/>
        <end position="317"/>
    </location>
</feature>
<dbReference type="Proteomes" id="UP001295684">
    <property type="component" value="Unassembled WGS sequence"/>
</dbReference>
<evidence type="ECO:0000256" key="3">
    <source>
        <dbReference type="ARBA" id="ARBA00022448"/>
    </source>
</evidence>
<evidence type="ECO:0000256" key="7">
    <source>
        <dbReference type="ARBA" id="ARBA00023136"/>
    </source>
</evidence>
<name>A0AAD1UBX1_EUPCR</name>
<protein>
    <recommendedName>
        <fullName evidence="10">Amino acid transporter transmembrane domain-containing protein</fullName>
    </recommendedName>
</protein>
<proteinExistence type="inferred from homology"/>
<comment type="similarity">
    <text evidence="2">Belongs to the amino acid/polyamine transporter 2 family.</text>
</comment>
<keyword evidence="7 9" id="KW-0472">Membrane</keyword>
<feature type="transmembrane region" description="Helical" evidence="9">
    <location>
        <begin position="476"/>
        <end position="496"/>
    </location>
</feature>
<feature type="compositionally biased region" description="Basic and acidic residues" evidence="8">
    <location>
        <begin position="361"/>
        <end position="370"/>
    </location>
</feature>
<dbReference type="InterPro" id="IPR013057">
    <property type="entry name" value="AA_transpt_TM"/>
</dbReference>
<feature type="transmembrane region" description="Helical" evidence="9">
    <location>
        <begin position="33"/>
        <end position="55"/>
    </location>
</feature>
<keyword evidence="12" id="KW-1185">Reference proteome</keyword>
<comment type="subcellular location">
    <subcellularLocation>
        <location evidence="1">Membrane</location>
        <topology evidence="1">Multi-pass membrane protein</topology>
    </subcellularLocation>
</comment>
<feature type="compositionally biased region" description="Polar residues" evidence="8">
    <location>
        <begin position="371"/>
        <end position="383"/>
    </location>
</feature>
<feature type="transmembrane region" description="Helical" evidence="9">
    <location>
        <begin position="105"/>
        <end position="128"/>
    </location>
</feature>
<sequence length="499" mass="55715">MVNNFDNSQQASVEISQVQSQDSEQEKKGGMGVLFCVLTLISIRVSGGVIGISYAAEHIGFTLMFILQALYLPLGVLSCWMLLRAKDITGRASFSDLGIYSYGKAGIYIFNFLIALGNLGFVIIFLIVFGDISSNLLQRLGVDENSFWTTRLCTQGSLSIILLYLMLQKEIHNLRYVGLVQLCICLIFLVSFLIHSIKRDKPPTFDFDIAKTDIDVRFFAVLPTLFTSHGFQAAYFTAFSSLKNKTNRNGMLADFFGRLSILVIFNVTIFIAAALYGDEIKKNLLKSISTEDGILPALLETTFLFVPALAIPVIFFLGKEGALIIFDELTRKSYSKQNLVKQNKESSNSEMQDLENVANSEGRRDSKANSESDQANDTPSENPDASDKISEVRIINPKEYLNMKGVYYYIITITCYVVVLTLSITVQDVTFFFGVAGSTLGSFSLWIGPGSFYILSVHKEKVKLESKLEKFTYVSSFAYVIFGFMCLFGLNTFVILNKF</sequence>
<feature type="compositionally biased region" description="Polar residues" evidence="8">
    <location>
        <begin position="340"/>
        <end position="351"/>
    </location>
</feature>
<evidence type="ECO:0000256" key="6">
    <source>
        <dbReference type="ARBA" id="ARBA00022989"/>
    </source>
</evidence>
<feature type="transmembrane region" description="Helical" evidence="9">
    <location>
        <begin position="61"/>
        <end position="84"/>
    </location>
</feature>
<reference evidence="11" key="1">
    <citation type="submission" date="2023-07" db="EMBL/GenBank/DDBJ databases">
        <authorList>
            <consortium name="AG Swart"/>
            <person name="Singh M."/>
            <person name="Singh A."/>
            <person name="Seah K."/>
            <person name="Emmerich C."/>
        </authorList>
    </citation>
    <scope>NUCLEOTIDE SEQUENCE</scope>
    <source>
        <strain evidence="11">DP1</strain>
    </source>
</reference>
<comment type="caution">
    <text evidence="11">The sequence shown here is derived from an EMBL/GenBank/DDBJ whole genome shotgun (WGS) entry which is preliminary data.</text>
</comment>
<feature type="region of interest" description="Disordered" evidence="8">
    <location>
        <begin position="340"/>
        <end position="388"/>
    </location>
</feature>
<dbReference type="GO" id="GO:0015179">
    <property type="term" value="F:L-amino acid transmembrane transporter activity"/>
    <property type="evidence" value="ECO:0007669"/>
    <property type="project" value="TreeGrafter"/>
</dbReference>
<evidence type="ECO:0000313" key="12">
    <source>
        <dbReference type="Proteomes" id="UP001295684"/>
    </source>
</evidence>
<evidence type="ECO:0000256" key="2">
    <source>
        <dbReference type="ARBA" id="ARBA00008066"/>
    </source>
</evidence>
<evidence type="ECO:0000313" key="11">
    <source>
        <dbReference type="EMBL" id="CAI2366278.1"/>
    </source>
</evidence>
<dbReference type="PANTHER" id="PTHR22950:SF458">
    <property type="entry name" value="SODIUM-COUPLED NEUTRAL AMINO ACID TRANSPORTER 11-RELATED"/>
    <property type="match status" value="1"/>
</dbReference>
<evidence type="ECO:0000256" key="5">
    <source>
        <dbReference type="ARBA" id="ARBA00022970"/>
    </source>
</evidence>
<gene>
    <name evidence="11" type="ORF">ECRASSUSDP1_LOCUS7550</name>
</gene>
<keyword evidence="5" id="KW-0029">Amino-acid transport</keyword>
<dbReference type="EMBL" id="CAMPGE010007359">
    <property type="protein sequence ID" value="CAI2366278.1"/>
    <property type="molecule type" value="Genomic_DNA"/>
</dbReference>
<dbReference type="Pfam" id="PF01490">
    <property type="entry name" value="Aa_trans"/>
    <property type="match status" value="1"/>
</dbReference>
<feature type="transmembrane region" description="Helical" evidence="9">
    <location>
        <begin position="217"/>
        <end position="238"/>
    </location>
</feature>
<organism evidence="11 12">
    <name type="scientific">Euplotes crassus</name>
    <dbReference type="NCBI Taxonomy" id="5936"/>
    <lineage>
        <taxon>Eukaryota</taxon>
        <taxon>Sar</taxon>
        <taxon>Alveolata</taxon>
        <taxon>Ciliophora</taxon>
        <taxon>Intramacronucleata</taxon>
        <taxon>Spirotrichea</taxon>
        <taxon>Hypotrichia</taxon>
        <taxon>Euplotida</taxon>
        <taxon>Euplotidae</taxon>
        <taxon>Moneuplotes</taxon>
    </lineage>
</organism>
<feature type="transmembrane region" description="Helical" evidence="9">
    <location>
        <begin position="179"/>
        <end position="197"/>
    </location>
</feature>
<feature type="transmembrane region" description="Helical" evidence="9">
    <location>
        <begin position="431"/>
        <end position="455"/>
    </location>
</feature>
<dbReference type="PANTHER" id="PTHR22950">
    <property type="entry name" value="AMINO ACID TRANSPORTER"/>
    <property type="match status" value="1"/>
</dbReference>